<feature type="non-terminal residue" evidence="2">
    <location>
        <position position="125"/>
    </location>
</feature>
<name>A0A0B7ADH3_9EUPU</name>
<proteinExistence type="predicted"/>
<keyword evidence="1" id="KW-0472">Membrane</keyword>
<dbReference type="EMBL" id="HACG01032179">
    <property type="protein sequence ID" value="CEK79044.1"/>
    <property type="molecule type" value="Transcribed_RNA"/>
</dbReference>
<gene>
    <name evidence="2" type="primary">ORF113323</name>
</gene>
<reference evidence="2" key="1">
    <citation type="submission" date="2014-12" db="EMBL/GenBank/DDBJ databases">
        <title>Insight into the proteome of Arion vulgaris.</title>
        <authorList>
            <person name="Aradska J."/>
            <person name="Bulat T."/>
            <person name="Smidak R."/>
            <person name="Sarate P."/>
            <person name="Gangsoo J."/>
            <person name="Sialana F."/>
            <person name="Bilban M."/>
            <person name="Lubec G."/>
        </authorList>
    </citation>
    <scope>NUCLEOTIDE SEQUENCE</scope>
    <source>
        <tissue evidence="2">Skin</tissue>
    </source>
</reference>
<protein>
    <submittedName>
        <fullName evidence="2">Uncharacterized protein</fullName>
    </submittedName>
</protein>
<feature type="transmembrane region" description="Helical" evidence="1">
    <location>
        <begin position="6"/>
        <end position="25"/>
    </location>
</feature>
<dbReference type="AlphaFoldDB" id="A0A0B7ADH3"/>
<evidence type="ECO:0000256" key="1">
    <source>
        <dbReference type="SAM" id="Phobius"/>
    </source>
</evidence>
<accession>A0A0B7ADH3</accession>
<evidence type="ECO:0000313" key="2">
    <source>
        <dbReference type="EMBL" id="CEK79044.1"/>
    </source>
</evidence>
<sequence length="125" mass="14058">NNFFHIWISHAVLTGTGCRFFYSLIETRKMMTIRTLLVTLVLLLGQQEVNAAFDIGPCIDQIMNNRNSGTTVCSTMTNYFKCIIKLTDIYKSSEIDTDMLSTIKSAFERGMRQAGVSCDIDVVSI</sequence>
<keyword evidence="1" id="KW-0812">Transmembrane</keyword>
<keyword evidence="1" id="KW-1133">Transmembrane helix</keyword>
<feature type="non-terminal residue" evidence="2">
    <location>
        <position position="1"/>
    </location>
</feature>
<organism evidence="2">
    <name type="scientific">Arion vulgaris</name>
    <dbReference type="NCBI Taxonomy" id="1028688"/>
    <lineage>
        <taxon>Eukaryota</taxon>
        <taxon>Metazoa</taxon>
        <taxon>Spiralia</taxon>
        <taxon>Lophotrochozoa</taxon>
        <taxon>Mollusca</taxon>
        <taxon>Gastropoda</taxon>
        <taxon>Heterobranchia</taxon>
        <taxon>Euthyneura</taxon>
        <taxon>Panpulmonata</taxon>
        <taxon>Eupulmonata</taxon>
        <taxon>Stylommatophora</taxon>
        <taxon>Helicina</taxon>
        <taxon>Arionoidea</taxon>
        <taxon>Arionidae</taxon>
        <taxon>Arion</taxon>
    </lineage>
</organism>